<keyword evidence="2 5" id="KW-0805">Transcription regulation</keyword>
<dbReference type="Gene3D" id="1.10.10.10">
    <property type="entry name" value="Winged helix-like DNA-binding domain superfamily/Winged helix DNA-binding domain"/>
    <property type="match status" value="1"/>
</dbReference>
<dbReference type="InterPro" id="IPR023120">
    <property type="entry name" value="WHTH_transcript_rep_HrcA_IDD"/>
</dbReference>
<evidence type="ECO:0000256" key="2">
    <source>
        <dbReference type="ARBA" id="ARBA00023015"/>
    </source>
</evidence>
<dbReference type="Gene3D" id="3.30.390.60">
    <property type="entry name" value="Heat-inducible transcription repressor hrca homolog, domain 3"/>
    <property type="match status" value="1"/>
</dbReference>
<evidence type="ECO:0000256" key="3">
    <source>
        <dbReference type="ARBA" id="ARBA00023016"/>
    </source>
</evidence>
<evidence type="ECO:0000259" key="7">
    <source>
        <dbReference type="Pfam" id="PF03444"/>
    </source>
</evidence>
<sequence length="356" mass="39287">MQLNPRAELLLKTLIERYVADGEPVGSRTLARFAGLELSPATIRNVMVDLEEMGLICSPHTSAGRIPTQRGYRLFVDTLLKVKPLDESKARIFREELSGSQDPHQLIDNASHLLSEISKLAGVVLVSHRDEQTTFRHIDFLSLTGGRILVILVTQDGRVDNRIISAERDYTAAELEQAANYFNERFAGKLLTDVKQALVSEMQQASADLQRIMQLATEMARKAFAADTSETDELVVSGESNLMDIPDLGDIKKLRKLFDAFTAKRDLLHLLDRSMRVKGIKIFIGAESGYAALEDCSIVTASYKVDQHMVGTLGVIGPTRMAYEHIIPIVDLTARLLSAALTAHSGSLARLERSGS</sequence>
<accession>A0A1F6V0W3</accession>
<dbReference type="Pfam" id="PF03444">
    <property type="entry name" value="WHD_HrcA"/>
    <property type="match status" value="1"/>
</dbReference>
<evidence type="ECO:0000313" key="8">
    <source>
        <dbReference type="EMBL" id="OGI63275.1"/>
    </source>
</evidence>
<dbReference type="InterPro" id="IPR002571">
    <property type="entry name" value="HrcA"/>
</dbReference>
<dbReference type="SUPFAM" id="SSF55781">
    <property type="entry name" value="GAF domain-like"/>
    <property type="match status" value="1"/>
</dbReference>
<proteinExistence type="inferred from homology"/>
<dbReference type="InterPro" id="IPR005104">
    <property type="entry name" value="WHTH_HrcA_DNA-bd"/>
</dbReference>
<dbReference type="NCBIfam" id="TIGR00331">
    <property type="entry name" value="hrcA"/>
    <property type="match status" value="1"/>
</dbReference>
<dbReference type="Proteomes" id="UP000179076">
    <property type="component" value="Unassembled WGS sequence"/>
</dbReference>
<dbReference type="InterPro" id="IPR029016">
    <property type="entry name" value="GAF-like_dom_sf"/>
</dbReference>
<evidence type="ECO:0000256" key="5">
    <source>
        <dbReference type="HAMAP-Rule" id="MF_00081"/>
    </source>
</evidence>
<organism evidence="8 9">
    <name type="scientific">Candidatus Muproteobacteria bacterium RBG_16_60_9</name>
    <dbReference type="NCBI Taxonomy" id="1817755"/>
    <lineage>
        <taxon>Bacteria</taxon>
        <taxon>Pseudomonadati</taxon>
        <taxon>Pseudomonadota</taxon>
        <taxon>Candidatus Muproteobacteria</taxon>
    </lineage>
</organism>
<dbReference type="GO" id="GO:0003677">
    <property type="term" value="F:DNA binding"/>
    <property type="evidence" value="ECO:0007669"/>
    <property type="project" value="InterPro"/>
</dbReference>
<comment type="similarity">
    <text evidence="5">Belongs to the HrcA family.</text>
</comment>
<evidence type="ECO:0000256" key="1">
    <source>
        <dbReference type="ARBA" id="ARBA00022491"/>
    </source>
</evidence>
<feature type="domain" description="Winged helix-turn-helix transcription repressor HrcA DNA-binding" evidence="7">
    <location>
        <begin position="9"/>
        <end position="74"/>
    </location>
</feature>
<keyword evidence="4 5" id="KW-0804">Transcription</keyword>
<dbReference type="PANTHER" id="PTHR34824:SF1">
    <property type="entry name" value="HEAT-INDUCIBLE TRANSCRIPTION REPRESSOR HRCA"/>
    <property type="match status" value="1"/>
</dbReference>
<gene>
    <name evidence="5" type="primary">hrcA</name>
    <name evidence="8" type="ORF">A2W18_10640</name>
</gene>
<keyword evidence="1 5" id="KW-0678">Repressor</keyword>
<protein>
    <recommendedName>
        <fullName evidence="5">Heat-inducible transcription repressor HrcA</fullName>
    </recommendedName>
</protein>
<dbReference type="AlphaFoldDB" id="A0A1F6V0W3"/>
<keyword evidence="3 5" id="KW-0346">Stress response</keyword>
<dbReference type="Pfam" id="PF01628">
    <property type="entry name" value="HrcA"/>
    <property type="match status" value="1"/>
</dbReference>
<evidence type="ECO:0000256" key="4">
    <source>
        <dbReference type="ARBA" id="ARBA00023163"/>
    </source>
</evidence>
<dbReference type="Gene3D" id="3.30.450.40">
    <property type="match status" value="1"/>
</dbReference>
<dbReference type="InterPro" id="IPR021153">
    <property type="entry name" value="HrcA_C"/>
</dbReference>
<dbReference type="InterPro" id="IPR036390">
    <property type="entry name" value="WH_DNA-bd_sf"/>
</dbReference>
<dbReference type="PANTHER" id="PTHR34824">
    <property type="entry name" value="HEAT-INDUCIBLE TRANSCRIPTION REPRESSOR HRCA"/>
    <property type="match status" value="1"/>
</dbReference>
<dbReference type="EMBL" id="MFSP01000158">
    <property type="protein sequence ID" value="OGI63275.1"/>
    <property type="molecule type" value="Genomic_DNA"/>
</dbReference>
<dbReference type="InterPro" id="IPR036388">
    <property type="entry name" value="WH-like_DNA-bd_sf"/>
</dbReference>
<evidence type="ECO:0000259" key="6">
    <source>
        <dbReference type="Pfam" id="PF01628"/>
    </source>
</evidence>
<reference evidence="8 9" key="1">
    <citation type="journal article" date="2016" name="Nat. Commun.">
        <title>Thousands of microbial genomes shed light on interconnected biogeochemical processes in an aquifer system.</title>
        <authorList>
            <person name="Anantharaman K."/>
            <person name="Brown C.T."/>
            <person name="Hug L.A."/>
            <person name="Sharon I."/>
            <person name="Castelle C.J."/>
            <person name="Probst A.J."/>
            <person name="Thomas B.C."/>
            <person name="Singh A."/>
            <person name="Wilkins M.J."/>
            <person name="Karaoz U."/>
            <person name="Brodie E.L."/>
            <person name="Williams K.H."/>
            <person name="Hubbard S.S."/>
            <person name="Banfield J.F."/>
        </authorList>
    </citation>
    <scope>NUCLEOTIDE SEQUENCE [LARGE SCALE GENOMIC DNA]</scope>
</reference>
<comment type="caution">
    <text evidence="8">The sequence shown here is derived from an EMBL/GenBank/DDBJ whole genome shotgun (WGS) entry which is preliminary data.</text>
</comment>
<name>A0A1F6V0W3_9PROT</name>
<dbReference type="HAMAP" id="MF_00081">
    <property type="entry name" value="HrcA"/>
    <property type="match status" value="1"/>
</dbReference>
<dbReference type="GO" id="GO:0045892">
    <property type="term" value="P:negative regulation of DNA-templated transcription"/>
    <property type="evidence" value="ECO:0007669"/>
    <property type="project" value="UniProtKB-UniRule"/>
</dbReference>
<feature type="domain" description="Heat-inducible transcription repressor HrcA C-terminal" evidence="6">
    <location>
        <begin position="105"/>
        <end position="327"/>
    </location>
</feature>
<dbReference type="SUPFAM" id="SSF46785">
    <property type="entry name" value="Winged helix' DNA-binding domain"/>
    <property type="match status" value="1"/>
</dbReference>
<evidence type="ECO:0000313" key="9">
    <source>
        <dbReference type="Proteomes" id="UP000179076"/>
    </source>
</evidence>
<comment type="function">
    <text evidence="5">Negative regulator of class I heat shock genes (grpE-dnaK-dnaJ and groELS operons). Prevents heat-shock induction of these operons.</text>
</comment>
<dbReference type="PIRSF" id="PIRSF005485">
    <property type="entry name" value="HrcA"/>
    <property type="match status" value="1"/>
</dbReference>